<dbReference type="PANTHER" id="PTHR42996">
    <property type="entry name" value="PHOSPHATE-BINDING PROTEIN PSTS"/>
    <property type="match status" value="1"/>
</dbReference>
<feature type="region of interest" description="Disordered" evidence="4">
    <location>
        <begin position="246"/>
        <end position="277"/>
    </location>
</feature>
<reference evidence="7" key="1">
    <citation type="journal article" date="2019" name="Int. J. Syst. Evol. Microbiol.">
        <title>The Global Catalogue of Microorganisms (GCM) 10K type strain sequencing project: providing services to taxonomists for standard genome sequencing and annotation.</title>
        <authorList>
            <consortium name="The Broad Institute Genomics Platform"/>
            <consortium name="The Broad Institute Genome Sequencing Center for Infectious Disease"/>
            <person name="Wu L."/>
            <person name="Ma J."/>
        </authorList>
    </citation>
    <scope>NUCLEOTIDE SEQUENCE [LARGE SCALE GENOMIC DNA]</scope>
    <source>
        <strain evidence="7">NBRC 105830</strain>
    </source>
</reference>
<feature type="compositionally biased region" description="Basic and acidic residues" evidence="4">
    <location>
        <begin position="446"/>
        <end position="460"/>
    </location>
</feature>
<keyword evidence="2" id="KW-0813">Transport</keyword>
<dbReference type="RefSeq" id="WP_348520353.1">
    <property type="nucleotide sequence ID" value="NZ_BSUJ01000001.1"/>
</dbReference>
<dbReference type="InterPro" id="IPR024370">
    <property type="entry name" value="PBP_domain"/>
</dbReference>
<dbReference type="SUPFAM" id="SSF53850">
    <property type="entry name" value="Periplasmic binding protein-like II"/>
    <property type="match status" value="1"/>
</dbReference>
<gene>
    <name evidence="6" type="ORF">GCM10025862_28210</name>
</gene>
<dbReference type="Proteomes" id="UP001157109">
    <property type="component" value="Unassembled WGS sequence"/>
</dbReference>
<accession>A0ABQ6HQR5</accession>
<feature type="region of interest" description="Disordered" evidence="4">
    <location>
        <begin position="156"/>
        <end position="202"/>
    </location>
</feature>
<evidence type="ECO:0000313" key="7">
    <source>
        <dbReference type="Proteomes" id="UP001157109"/>
    </source>
</evidence>
<evidence type="ECO:0000256" key="2">
    <source>
        <dbReference type="ARBA" id="ARBA00022448"/>
    </source>
</evidence>
<organism evidence="6 7">
    <name type="scientific">Arsenicicoccus piscis</name>
    <dbReference type="NCBI Taxonomy" id="673954"/>
    <lineage>
        <taxon>Bacteria</taxon>
        <taxon>Bacillati</taxon>
        <taxon>Actinomycetota</taxon>
        <taxon>Actinomycetes</taxon>
        <taxon>Micrococcales</taxon>
        <taxon>Intrasporangiaceae</taxon>
        <taxon>Arsenicicoccus</taxon>
    </lineage>
</organism>
<sequence>MVQGRLAASARRHRPRPRRGDRALLAAFGVDRLVTSGSTRCVETLAPYAEATGRELHRKTGLSEEGYLEHPGKAVRHLRRALERAVPTALCSHGPVLPDLLEALQAHLQHPEEPQQGADAAGAATAAERDAIAEALHEAADLGMAKGRSWCCTWSGAGPPPRSSPSSATCPEQRLRGESSAGVHGAFMKPQPVRHPVSLPSRSVGRARSPSLYLLWKAPEVKIQRMSALTLVALAGTLALGACGSDNNTGTTGSNGSGSTGTAGGAASSADCPSGTVSAEGSSAQKAAIEEAISAYQDKCADATINYNATGSGAGIKQFIAKQADFAGSDSALKTAAGSDGKIEQAEADKACASPAWNLPMVTGPIAIAFNVKGVDKLILNADVAADIFNAKITTWNDPAIAKLNPGVTLPSEPIKVFFRSDESGTTENFTKYLKAAAPTKWTADPAKKWSGKGEGKEKSAGVSSAVKSTEGGVTYTEWSYAKDNQLGIAQIDSGAGAVELTGESAGKAVAAAKVTGTGNNLSLKLDYATKEAGAYPIVLVTYEIVCSKAADATKGKVIKGFLESFSGTDFQKSLTDMGYAPLPDEVQSKVATAVAALQ</sequence>
<dbReference type="Gene3D" id="3.40.190.10">
    <property type="entry name" value="Periplasmic binding protein-like II"/>
    <property type="match status" value="2"/>
</dbReference>
<keyword evidence="7" id="KW-1185">Reference proteome</keyword>
<evidence type="ECO:0000259" key="5">
    <source>
        <dbReference type="Pfam" id="PF12849"/>
    </source>
</evidence>
<feature type="compositionally biased region" description="Gly residues" evidence="4">
    <location>
        <begin position="253"/>
        <end position="264"/>
    </location>
</feature>
<name>A0ABQ6HQR5_9MICO</name>
<dbReference type="CDD" id="cd13565">
    <property type="entry name" value="PBP2_PstS"/>
    <property type="match status" value="1"/>
</dbReference>
<feature type="region of interest" description="Disordered" evidence="4">
    <location>
        <begin position="445"/>
        <end position="464"/>
    </location>
</feature>
<protein>
    <recommendedName>
        <fullName evidence="5">PBP domain-containing protein</fullName>
    </recommendedName>
</protein>
<evidence type="ECO:0000256" key="1">
    <source>
        <dbReference type="ARBA" id="ARBA00008725"/>
    </source>
</evidence>
<dbReference type="InterPro" id="IPR005673">
    <property type="entry name" value="ABC_phos-bd_PstS"/>
</dbReference>
<comment type="caution">
    <text evidence="6">The sequence shown here is derived from an EMBL/GenBank/DDBJ whole genome shotgun (WGS) entry which is preliminary data.</text>
</comment>
<dbReference type="EMBL" id="BSUJ01000001">
    <property type="protein sequence ID" value="GMA20800.1"/>
    <property type="molecule type" value="Genomic_DNA"/>
</dbReference>
<feature type="domain" description="PBP" evidence="5">
    <location>
        <begin position="267"/>
        <end position="556"/>
    </location>
</feature>
<dbReference type="InterPro" id="IPR050962">
    <property type="entry name" value="Phosphate-bind_PstS"/>
</dbReference>
<dbReference type="Gene3D" id="3.40.50.1240">
    <property type="entry name" value="Phosphoglycerate mutase-like"/>
    <property type="match status" value="1"/>
</dbReference>
<dbReference type="SUPFAM" id="SSF53254">
    <property type="entry name" value="Phosphoglycerate mutase-like"/>
    <property type="match status" value="1"/>
</dbReference>
<keyword evidence="3" id="KW-0592">Phosphate transport</keyword>
<proteinExistence type="inferred from homology"/>
<dbReference type="PANTHER" id="PTHR42996:SF1">
    <property type="entry name" value="PHOSPHATE-BINDING PROTEIN PSTS"/>
    <property type="match status" value="1"/>
</dbReference>
<evidence type="ECO:0000313" key="6">
    <source>
        <dbReference type="EMBL" id="GMA20800.1"/>
    </source>
</evidence>
<comment type="similarity">
    <text evidence="1">Belongs to the PstS family.</text>
</comment>
<dbReference type="Pfam" id="PF12849">
    <property type="entry name" value="PBP_like_2"/>
    <property type="match status" value="1"/>
</dbReference>
<evidence type="ECO:0000256" key="4">
    <source>
        <dbReference type="SAM" id="MobiDB-lite"/>
    </source>
</evidence>
<evidence type="ECO:0000256" key="3">
    <source>
        <dbReference type="ARBA" id="ARBA00022592"/>
    </source>
</evidence>
<dbReference type="NCBIfam" id="TIGR00975">
    <property type="entry name" value="3a0107s03"/>
    <property type="match status" value="1"/>
</dbReference>
<dbReference type="InterPro" id="IPR029033">
    <property type="entry name" value="His_PPase_superfam"/>
</dbReference>